<evidence type="ECO:0000256" key="6">
    <source>
        <dbReference type="ARBA" id="ARBA00022605"/>
    </source>
</evidence>
<dbReference type="GO" id="GO:0005829">
    <property type="term" value="C:cytosol"/>
    <property type="evidence" value="ECO:0007669"/>
    <property type="project" value="TreeGrafter"/>
</dbReference>
<dbReference type="GO" id="GO:0009089">
    <property type="term" value="P:lysine biosynthetic process via diaminopimelate"/>
    <property type="evidence" value="ECO:0007669"/>
    <property type="project" value="UniProtKB-UniRule"/>
</dbReference>
<evidence type="ECO:0000256" key="15">
    <source>
        <dbReference type="PIRSR" id="PIRSR001365-2"/>
    </source>
</evidence>
<gene>
    <name evidence="12 16" type="primary">dapA</name>
    <name evidence="16" type="ORF">ElP_52290</name>
</gene>
<keyword evidence="6 12" id="KW-0028">Amino-acid biosynthesis</keyword>
<dbReference type="SUPFAM" id="SSF51569">
    <property type="entry name" value="Aldolase"/>
    <property type="match status" value="1"/>
</dbReference>
<evidence type="ECO:0000256" key="4">
    <source>
        <dbReference type="ARBA" id="ARBA00012086"/>
    </source>
</evidence>
<dbReference type="PANTHER" id="PTHR12128:SF66">
    <property type="entry name" value="4-HYDROXY-2-OXOGLUTARATE ALDOLASE, MITOCHONDRIAL"/>
    <property type="match status" value="1"/>
</dbReference>
<evidence type="ECO:0000256" key="8">
    <source>
        <dbReference type="ARBA" id="ARBA00023154"/>
    </source>
</evidence>
<dbReference type="PANTHER" id="PTHR12128">
    <property type="entry name" value="DIHYDRODIPICOLINATE SYNTHASE"/>
    <property type="match status" value="1"/>
</dbReference>
<dbReference type="InterPro" id="IPR013785">
    <property type="entry name" value="Aldolase_TIM"/>
</dbReference>
<dbReference type="InterPro" id="IPR005263">
    <property type="entry name" value="DapA"/>
</dbReference>
<feature type="active site" description="Proton donor/acceptor" evidence="12 14">
    <location>
        <position position="139"/>
    </location>
</feature>
<keyword evidence="9 12" id="KW-0456">Lyase</keyword>
<evidence type="ECO:0000256" key="12">
    <source>
        <dbReference type="HAMAP-Rule" id="MF_00418"/>
    </source>
</evidence>
<dbReference type="GO" id="GO:0019877">
    <property type="term" value="P:diaminopimelate biosynthetic process"/>
    <property type="evidence" value="ECO:0007669"/>
    <property type="project" value="UniProtKB-UniRule"/>
</dbReference>
<comment type="similarity">
    <text evidence="3 12 13">Belongs to the DapA family.</text>
</comment>
<dbReference type="UniPathway" id="UPA00034">
    <property type="reaction ID" value="UER00017"/>
</dbReference>
<evidence type="ECO:0000313" key="16">
    <source>
        <dbReference type="EMBL" id="QDV37294.1"/>
    </source>
</evidence>
<evidence type="ECO:0000256" key="14">
    <source>
        <dbReference type="PIRSR" id="PIRSR001365-1"/>
    </source>
</evidence>
<feature type="site" description="Part of a proton relay during catalysis" evidence="12">
    <location>
        <position position="113"/>
    </location>
</feature>
<dbReference type="Pfam" id="PF00701">
    <property type="entry name" value="DHDPS"/>
    <property type="match status" value="1"/>
</dbReference>
<evidence type="ECO:0000256" key="13">
    <source>
        <dbReference type="PIRNR" id="PIRNR001365"/>
    </source>
</evidence>
<accession>A0A518H8X5</accession>
<evidence type="ECO:0000256" key="10">
    <source>
        <dbReference type="ARBA" id="ARBA00023270"/>
    </source>
</evidence>
<dbReference type="EC" id="4.3.3.7" evidence="4 12"/>
<dbReference type="SMART" id="SM01130">
    <property type="entry name" value="DHDPS"/>
    <property type="match status" value="1"/>
</dbReference>
<dbReference type="CDD" id="cd00950">
    <property type="entry name" value="DHDPS"/>
    <property type="match status" value="1"/>
</dbReference>
<dbReference type="Proteomes" id="UP000317835">
    <property type="component" value="Chromosome"/>
</dbReference>
<sequence length="298" mass="31830">MPTQGELFNGCTVALVTPFKGDDEVDLDALGGLVDWHVEQGTHAISPVGTTGESPTLSHEEHERVIETVVQRAAGRARVMAGTGSNATSEAVRLTKFAQRAGADGALLVAPYYNRPSQEGLYAHYARISEASDLPLVLYNVPGRTARNIEPATVERLSRVARIVAIKEASGSLDQVSEIRMRTDLTILSGDDSLTLPMLAVGAGGVVSVAANLVPRQVMAMIAAFEQGDLEGARRRHLELFPLCRDLLSIAANPIPVKAAMGLLGRIDGRMRLPLCPPDEAGLMTLRSSLRRHGLLGD</sequence>
<dbReference type="AlphaFoldDB" id="A0A518H8X5"/>
<comment type="subunit">
    <text evidence="12">Homotetramer; dimer of dimers.</text>
</comment>
<evidence type="ECO:0000313" key="17">
    <source>
        <dbReference type="Proteomes" id="UP000317835"/>
    </source>
</evidence>
<organism evidence="16 17">
    <name type="scientific">Tautonia plasticadhaerens</name>
    <dbReference type="NCBI Taxonomy" id="2527974"/>
    <lineage>
        <taxon>Bacteria</taxon>
        <taxon>Pseudomonadati</taxon>
        <taxon>Planctomycetota</taxon>
        <taxon>Planctomycetia</taxon>
        <taxon>Isosphaerales</taxon>
        <taxon>Isosphaeraceae</taxon>
        <taxon>Tautonia</taxon>
    </lineage>
</organism>
<evidence type="ECO:0000256" key="11">
    <source>
        <dbReference type="ARBA" id="ARBA00047836"/>
    </source>
</evidence>
<comment type="caution">
    <text evidence="12">Was originally thought to be a dihydrodipicolinate synthase (DHDPS), catalyzing the condensation of (S)-aspartate-beta-semialdehyde [(S)-ASA] and pyruvate to dihydrodipicolinate (DHDP). However, it was shown in E.coli that the product of the enzymatic reaction is not dihydrodipicolinate but in fact (4S)-4-hydroxy-2,3,4,5-tetrahydro-(2S)-dipicolinic acid (HTPA), and that the consecutive dehydration reaction leading to DHDP is not spontaneous but catalyzed by DapB.</text>
</comment>
<feature type="binding site" evidence="12 15">
    <location>
        <position position="207"/>
    </location>
    <ligand>
        <name>pyruvate</name>
        <dbReference type="ChEBI" id="CHEBI:15361"/>
    </ligand>
</feature>
<evidence type="ECO:0000256" key="1">
    <source>
        <dbReference type="ARBA" id="ARBA00003294"/>
    </source>
</evidence>
<dbReference type="HAMAP" id="MF_00418">
    <property type="entry name" value="DapA"/>
    <property type="match status" value="1"/>
</dbReference>
<reference evidence="16 17" key="1">
    <citation type="submission" date="2019-02" db="EMBL/GenBank/DDBJ databases">
        <title>Deep-cultivation of Planctomycetes and their phenomic and genomic characterization uncovers novel biology.</title>
        <authorList>
            <person name="Wiegand S."/>
            <person name="Jogler M."/>
            <person name="Boedeker C."/>
            <person name="Pinto D."/>
            <person name="Vollmers J."/>
            <person name="Rivas-Marin E."/>
            <person name="Kohn T."/>
            <person name="Peeters S.H."/>
            <person name="Heuer A."/>
            <person name="Rast P."/>
            <person name="Oberbeckmann S."/>
            <person name="Bunk B."/>
            <person name="Jeske O."/>
            <person name="Meyerdierks A."/>
            <person name="Storesund J.E."/>
            <person name="Kallscheuer N."/>
            <person name="Luecker S."/>
            <person name="Lage O.M."/>
            <person name="Pohl T."/>
            <person name="Merkel B.J."/>
            <person name="Hornburger P."/>
            <person name="Mueller R.-W."/>
            <person name="Bruemmer F."/>
            <person name="Labrenz M."/>
            <person name="Spormann A.M."/>
            <person name="Op den Camp H."/>
            <person name="Overmann J."/>
            <person name="Amann R."/>
            <person name="Jetten M.S.M."/>
            <person name="Mascher T."/>
            <person name="Medema M.H."/>
            <person name="Devos D.P."/>
            <person name="Kaster A.-K."/>
            <person name="Ovreas L."/>
            <person name="Rohde M."/>
            <person name="Galperin M.Y."/>
            <person name="Jogler C."/>
        </authorList>
    </citation>
    <scope>NUCLEOTIDE SEQUENCE [LARGE SCALE GENOMIC DNA]</scope>
    <source>
        <strain evidence="16 17">ElP</strain>
    </source>
</reference>
<evidence type="ECO:0000256" key="9">
    <source>
        <dbReference type="ARBA" id="ARBA00023239"/>
    </source>
</evidence>
<dbReference type="GO" id="GO:0008840">
    <property type="term" value="F:4-hydroxy-tetrahydrodipicolinate synthase activity"/>
    <property type="evidence" value="ECO:0007669"/>
    <property type="project" value="UniProtKB-UniRule"/>
</dbReference>
<dbReference type="RefSeq" id="WP_390836095.1">
    <property type="nucleotide sequence ID" value="NZ_CP036426.1"/>
</dbReference>
<dbReference type="NCBIfam" id="TIGR00674">
    <property type="entry name" value="dapA"/>
    <property type="match status" value="1"/>
</dbReference>
<keyword evidence="5 12" id="KW-0963">Cytoplasm</keyword>
<comment type="subcellular location">
    <subcellularLocation>
        <location evidence="12">Cytoplasm</location>
    </subcellularLocation>
</comment>
<dbReference type="Gene3D" id="3.20.20.70">
    <property type="entry name" value="Aldolase class I"/>
    <property type="match status" value="1"/>
</dbReference>
<feature type="site" description="Part of a proton relay during catalysis" evidence="12">
    <location>
        <position position="50"/>
    </location>
</feature>
<keyword evidence="17" id="KW-1185">Reference proteome</keyword>
<feature type="active site" description="Schiff-base intermediate with substrate" evidence="12 14">
    <location>
        <position position="167"/>
    </location>
</feature>
<dbReference type="PIRSF" id="PIRSF001365">
    <property type="entry name" value="DHDPS"/>
    <property type="match status" value="1"/>
</dbReference>
<evidence type="ECO:0000256" key="7">
    <source>
        <dbReference type="ARBA" id="ARBA00022915"/>
    </source>
</evidence>
<dbReference type="InterPro" id="IPR020625">
    <property type="entry name" value="Schiff_base-form_aldolases_AS"/>
</dbReference>
<comment type="function">
    <text evidence="1 12">Catalyzes the condensation of (S)-aspartate-beta-semialdehyde [(S)-ASA] and pyruvate to 4-hydroxy-tetrahydrodipicolinate (HTPA).</text>
</comment>
<dbReference type="EMBL" id="CP036426">
    <property type="protein sequence ID" value="QDV37294.1"/>
    <property type="molecule type" value="Genomic_DNA"/>
</dbReference>
<evidence type="ECO:0000256" key="5">
    <source>
        <dbReference type="ARBA" id="ARBA00022490"/>
    </source>
</evidence>
<comment type="pathway">
    <text evidence="2 12">Amino-acid biosynthesis; L-lysine biosynthesis via DAP pathway; (S)-tetrahydrodipicolinate from L-aspartate: step 3/4.</text>
</comment>
<keyword evidence="10 12" id="KW-0704">Schiff base</keyword>
<dbReference type="KEGG" id="tpla:ElP_52290"/>
<comment type="catalytic activity">
    <reaction evidence="11 12">
        <text>L-aspartate 4-semialdehyde + pyruvate = (2S,4S)-4-hydroxy-2,3,4,5-tetrahydrodipicolinate + H2O + H(+)</text>
        <dbReference type="Rhea" id="RHEA:34171"/>
        <dbReference type="ChEBI" id="CHEBI:15361"/>
        <dbReference type="ChEBI" id="CHEBI:15377"/>
        <dbReference type="ChEBI" id="CHEBI:15378"/>
        <dbReference type="ChEBI" id="CHEBI:67139"/>
        <dbReference type="ChEBI" id="CHEBI:537519"/>
        <dbReference type="EC" id="4.3.3.7"/>
    </reaction>
</comment>
<dbReference type="PRINTS" id="PR00146">
    <property type="entry name" value="DHPICSNTHASE"/>
</dbReference>
<dbReference type="InterPro" id="IPR002220">
    <property type="entry name" value="DapA-like"/>
</dbReference>
<keyword evidence="8 12" id="KW-0457">Lysine biosynthesis</keyword>
<feature type="binding site" evidence="12 15">
    <location>
        <position position="51"/>
    </location>
    <ligand>
        <name>pyruvate</name>
        <dbReference type="ChEBI" id="CHEBI:15361"/>
    </ligand>
</feature>
<proteinExistence type="inferred from homology"/>
<evidence type="ECO:0000256" key="3">
    <source>
        <dbReference type="ARBA" id="ARBA00007592"/>
    </source>
</evidence>
<name>A0A518H8X5_9BACT</name>
<protein>
    <recommendedName>
        <fullName evidence="4 12">4-hydroxy-tetrahydrodipicolinate synthase</fullName>
        <shortName evidence="12">HTPA synthase</shortName>
        <ecNumber evidence="4 12">4.3.3.7</ecNumber>
    </recommendedName>
</protein>
<evidence type="ECO:0000256" key="2">
    <source>
        <dbReference type="ARBA" id="ARBA00005120"/>
    </source>
</evidence>
<dbReference type="PROSITE" id="PS00666">
    <property type="entry name" value="DHDPS_2"/>
    <property type="match status" value="1"/>
</dbReference>
<keyword evidence="7 12" id="KW-0220">Diaminopimelate biosynthesis</keyword>